<proteinExistence type="predicted"/>
<organism evidence="1">
    <name type="scientific">marine sediment metagenome</name>
    <dbReference type="NCBI Taxonomy" id="412755"/>
    <lineage>
        <taxon>unclassified sequences</taxon>
        <taxon>metagenomes</taxon>
        <taxon>ecological metagenomes</taxon>
    </lineage>
</organism>
<dbReference type="AlphaFoldDB" id="A0A0F9MIV6"/>
<name>A0A0F9MIV6_9ZZZZ</name>
<sequence length="107" mass="11760">MLTGVTQTDTRHGNPCEFRELPAGILVKLIPATNLPPDSAIKFWAHPLPDNPWPTDTAAWAESVGVGLEADDVAWIRDEDYCMECREENHDTCSMTAGCPCCETSKP</sequence>
<dbReference type="EMBL" id="LAZR01008769">
    <property type="protein sequence ID" value="KKM76665.1"/>
    <property type="molecule type" value="Genomic_DNA"/>
</dbReference>
<evidence type="ECO:0000313" key="1">
    <source>
        <dbReference type="EMBL" id="KKM76665.1"/>
    </source>
</evidence>
<gene>
    <name evidence="1" type="ORF">LCGC14_1377890</name>
</gene>
<protein>
    <submittedName>
        <fullName evidence="1">Uncharacterized protein</fullName>
    </submittedName>
</protein>
<comment type="caution">
    <text evidence="1">The sequence shown here is derived from an EMBL/GenBank/DDBJ whole genome shotgun (WGS) entry which is preliminary data.</text>
</comment>
<accession>A0A0F9MIV6</accession>
<reference evidence="1" key="1">
    <citation type="journal article" date="2015" name="Nature">
        <title>Complex archaea that bridge the gap between prokaryotes and eukaryotes.</title>
        <authorList>
            <person name="Spang A."/>
            <person name="Saw J.H."/>
            <person name="Jorgensen S.L."/>
            <person name="Zaremba-Niedzwiedzka K."/>
            <person name="Martijn J."/>
            <person name="Lind A.E."/>
            <person name="van Eijk R."/>
            <person name="Schleper C."/>
            <person name="Guy L."/>
            <person name="Ettema T.J."/>
        </authorList>
    </citation>
    <scope>NUCLEOTIDE SEQUENCE</scope>
</reference>